<dbReference type="PANTHER" id="PTHR47331">
    <property type="entry name" value="PHD-TYPE DOMAIN-CONTAINING PROTEIN"/>
    <property type="match status" value="1"/>
</dbReference>
<dbReference type="PANTHER" id="PTHR47331:SF1">
    <property type="entry name" value="GAG-LIKE PROTEIN"/>
    <property type="match status" value="1"/>
</dbReference>
<protein>
    <submittedName>
        <fullName evidence="2">Uncharacterized protein LOC105359038</fullName>
    </submittedName>
</protein>
<name>A0AAJ6YB00_9HYME</name>
<dbReference type="KEGG" id="csol:105359038"/>
<sequence length="262" mass="30214">MYIVKIPLRESPATLGESYNVAHQCLLHLQRRLMRDGNYRKLYNKFMTEYDKMNHMRRLPENYPSNNKTYYLPYHGVLNPGSSTTKLRVVFNGSSPSSAGLSLNDIMHRGANLNPDIIDVPIWIRKHRYLFSTDITKMYRQILVHQDDWDLQRILWMDEQGNEVIYQLTTVTYGTRAPPFLAVQTLLQLIQDEGDNYPLAIPSLKYGRYVDDIFGGADNLSQLVETATQLRDLCMAGGFLLAKWHSTNEEVITAIKAQLNPE</sequence>
<dbReference type="GeneID" id="105359038"/>
<organism evidence="1 2">
    <name type="scientific">Ceratosolen solmsi marchali</name>
    <dbReference type="NCBI Taxonomy" id="326594"/>
    <lineage>
        <taxon>Eukaryota</taxon>
        <taxon>Metazoa</taxon>
        <taxon>Ecdysozoa</taxon>
        <taxon>Arthropoda</taxon>
        <taxon>Hexapoda</taxon>
        <taxon>Insecta</taxon>
        <taxon>Pterygota</taxon>
        <taxon>Neoptera</taxon>
        <taxon>Endopterygota</taxon>
        <taxon>Hymenoptera</taxon>
        <taxon>Apocrita</taxon>
        <taxon>Proctotrupomorpha</taxon>
        <taxon>Chalcidoidea</taxon>
        <taxon>Agaonidae</taxon>
        <taxon>Agaoninae</taxon>
        <taxon>Ceratosolen</taxon>
    </lineage>
</organism>
<dbReference type="SUPFAM" id="SSF56672">
    <property type="entry name" value="DNA/RNA polymerases"/>
    <property type="match status" value="1"/>
</dbReference>
<dbReference type="InterPro" id="IPR043502">
    <property type="entry name" value="DNA/RNA_pol_sf"/>
</dbReference>
<dbReference type="RefSeq" id="XP_011493816.1">
    <property type="nucleotide sequence ID" value="XM_011495514.1"/>
</dbReference>
<dbReference type="AlphaFoldDB" id="A0AAJ6YB00"/>
<dbReference type="GO" id="GO:0071897">
    <property type="term" value="P:DNA biosynthetic process"/>
    <property type="evidence" value="ECO:0007669"/>
    <property type="project" value="UniProtKB-ARBA"/>
</dbReference>
<evidence type="ECO:0000313" key="1">
    <source>
        <dbReference type="Proteomes" id="UP000695007"/>
    </source>
</evidence>
<dbReference type="Proteomes" id="UP000695007">
    <property type="component" value="Unplaced"/>
</dbReference>
<proteinExistence type="predicted"/>
<gene>
    <name evidence="2" type="primary">LOC105359038</name>
</gene>
<reference evidence="2" key="1">
    <citation type="submission" date="2025-08" db="UniProtKB">
        <authorList>
            <consortium name="RefSeq"/>
        </authorList>
    </citation>
    <scope>IDENTIFICATION</scope>
</reference>
<keyword evidence="1" id="KW-1185">Reference proteome</keyword>
<evidence type="ECO:0000313" key="2">
    <source>
        <dbReference type="RefSeq" id="XP_011493816.1"/>
    </source>
</evidence>
<accession>A0AAJ6YB00</accession>